<evidence type="ECO:0000313" key="3">
    <source>
        <dbReference type="Proteomes" id="UP000828390"/>
    </source>
</evidence>
<keyword evidence="3" id="KW-1185">Reference proteome</keyword>
<organism evidence="2 3">
    <name type="scientific">Dreissena polymorpha</name>
    <name type="common">Zebra mussel</name>
    <name type="synonym">Mytilus polymorpha</name>
    <dbReference type="NCBI Taxonomy" id="45954"/>
    <lineage>
        <taxon>Eukaryota</taxon>
        <taxon>Metazoa</taxon>
        <taxon>Spiralia</taxon>
        <taxon>Lophotrochozoa</taxon>
        <taxon>Mollusca</taxon>
        <taxon>Bivalvia</taxon>
        <taxon>Autobranchia</taxon>
        <taxon>Heteroconchia</taxon>
        <taxon>Euheterodonta</taxon>
        <taxon>Imparidentia</taxon>
        <taxon>Neoheterodontei</taxon>
        <taxon>Myida</taxon>
        <taxon>Dreissenoidea</taxon>
        <taxon>Dreissenidae</taxon>
        <taxon>Dreissena</taxon>
    </lineage>
</organism>
<reference evidence="2" key="2">
    <citation type="submission" date="2020-11" db="EMBL/GenBank/DDBJ databases">
        <authorList>
            <person name="McCartney M.A."/>
            <person name="Auch B."/>
            <person name="Kono T."/>
            <person name="Mallez S."/>
            <person name="Becker A."/>
            <person name="Gohl D.M."/>
            <person name="Silverstein K.A.T."/>
            <person name="Koren S."/>
            <person name="Bechman K.B."/>
            <person name="Herman A."/>
            <person name="Abrahante J.E."/>
            <person name="Garbe J."/>
        </authorList>
    </citation>
    <scope>NUCLEOTIDE SEQUENCE</scope>
    <source>
        <strain evidence="2">Duluth1</strain>
        <tissue evidence="2">Whole animal</tissue>
    </source>
</reference>
<reference evidence="2" key="1">
    <citation type="journal article" date="2019" name="bioRxiv">
        <title>The Genome of the Zebra Mussel, Dreissena polymorpha: A Resource for Invasive Species Research.</title>
        <authorList>
            <person name="McCartney M.A."/>
            <person name="Auch B."/>
            <person name="Kono T."/>
            <person name="Mallez S."/>
            <person name="Zhang Y."/>
            <person name="Obille A."/>
            <person name="Becker A."/>
            <person name="Abrahante J.E."/>
            <person name="Garbe J."/>
            <person name="Badalamenti J.P."/>
            <person name="Herman A."/>
            <person name="Mangelson H."/>
            <person name="Liachko I."/>
            <person name="Sullivan S."/>
            <person name="Sone E.D."/>
            <person name="Koren S."/>
            <person name="Silverstein K.A.T."/>
            <person name="Beckman K.B."/>
            <person name="Gohl D.M."/>
        </authorList>
    </citation>
    <scope>NUCLEOTIDE SEQUENCE</scope>
    <source>
        <strain evidence="2">Duluth1</strain>
        <tissue evidence="2">Whole animal</tissue>
    </source>
</reference>
<protein>
    <submittedName>
        <fullName evidence="2">Uncharacterized protein</fullName>
    </submittedName>
</protein>
<name>A0A9D3Z2I7_DREPO</name>
<sequence length="61" mass="6537">MSINYFSFRLSDAFERGGQEEPSEGSHVSDEDSPGLPYSGLQPCRAVNPGPNPGTLPQKGK</sequence>
<evidence type="ECO:0000256" key="1">
    <source>
        <dbReference type="SAM" id="MobiDB-lite"/>
    </source>
</evidence>
<accession>A0A9D3Z2I7</accession>
<evidence type="ECO:0000313" key="2">
    <source>
        <dbReference type="EMBL" id="KAH3710559.1"/>
    </source>
</evidence>
<comment type="caution">
    <text evidence="2">The sequence shown here is derived from an EMBL/GenBank/DDBJ whole genome shotgun (WGS) entry which is preliminary data.</text>
</comment>
<gene>
    <name evidence="2" type="ORF">DPMN_070045</name>
</gene>
<dbReference type="AlphaFoldDB" id="A0A9D3Z2I7"/>
<feature type="region of interest" description="Disordered" evidence="1">
    <location>
        <begin position="14"/>
        <end position="61"/>
    </location>
</feature>
<dbReference type="EMBL" id="JAIWYP010000014">
    <property type="protein sequence ID" value="KAH3710559.1"/>
    <property type="molecule type" value="Genomic_DNA"/>
</dbReference>
<dbReference type="Proteomes" id="UP000828390">
    <property type="component" value="Unassembled WGS sequence"/>
</dbReference>
<proteinExistence type="predicted"/>